<dbReference type="AlphaFoldDB" id="A0A377E3X6"/>
<dbReference type="EMBL" id="UGEX01000002">
    <property type="protein sequence ID" value="STM57973.1"/>
    <property type="molecule type" value="Genomic_DNA"/>
</dbReference>
<evidence type="ECO:0000313" key="2">
    <source>
        <dbReference type="Proteomes" id="UP000254088"/>
    </source>
</evidence>
<proteinExistence type="predicted"/>
<protein>
    <submittedName>
        <fullName evidence="1">Putative permease</fullName>
    </submittedName>
</protein>
<sequence length="147" mass="16378">MGGPWSSRHQDEVLAEAKANLAWRRWRKGNSSKRLMAARCCSSKALTAAISKDVFLAQIRPKGNARPSVVVADSGHLTQLRDGSQVVTLTRERASKALHCYVISALRISRIIRRSLVTRRWCSTRTIPTRWTCAHCGTLTPIVLAQN</sequence>
<dbReference type="Proteomes" id="UP000254088">
    <property type="component" value="Unassembled WGS sequence"/>
</dbReference>
<accession>A0A377E3X6</accession>
<evidence type="ECO:0000313" key="1">
    <source>
        <dbReference type="EMBL" id="STM57973.1"/>
    </source>
</evidence>
<organism evidence="1 2">
    <name type="scientific">Escherichia coli</name>
    <dbReference type="NCBI Taxonomy" id="562"/>
    <lineage>
        <taxon>Bacteria</taxon>
        <taxon>Pseudomonadati</taxon>
        <taxon>Pseudomonadota</taxon>
        <taxon>Gammaproteobacteria</taxon>
        <taxon>Enterobacterales</taxon>
        <taxon>Enterobacteriaceae</taxon>
        <taxon>Escherichia</taxon>
    </lineage>
</organism>
<gene>
    <name evidence="1" type="primary">lptF_2</name>
    <name evidence="1" type="ORF">NCTC10429_04570</name>
</gene>
<reference evidence="1 2" key="1">
    <citation type="submission" date="2018-06" db="EMBL/GenBank/DDBJ databases">
        <authorList>
            <consortium name="Pathogen Informatics"/>
            <person name="Doyle S."/>
        </authorList>
    </citation>
    <scope>NUCLEOTIDE SEQUENCE [LARGE SCALE GENOMIC DNA]</scope>
    <source>
        <strain evidence="1 2">NCTC10429</strain>
    </source>
</reference>
<name>A0A377E3X6_ECOLX</name>